<proteinExistence type="predicted"/>
<evidence type="ECO:0000313" key="4">
    <source>
        <dbReference type="Proteomes" id="UP001231189"/>
    </source>
</evidence>
<dbReference type="InterPro" id="IPR001810">
    <property type="entry name" value="F-box_dom"/>
</dbReference>
<comment type="caution">
    <text evidence="3">The sequence shown here is derived from an EMBL/GenBank/DDBJ whole genome shotgun (WGS) entry which is preliminary data.</text>
</comment>
<dbReference type="PANTHER" id="PTHR32141:SF26">
    <property type="entry name" value="OS08G0328600 PROTEIN"/>
    <property type="match status" value="1"/>
</dbReference>
<accession>A0AAD8QQI5</accession>
<feature type="compositionally biased region" description="Acidic residues" evidence="1">
    <location>
        <begin position="623"/>
        <end position="633"/>
    </location>
</feature>
<dbReference type="PANTHER" id="PTHR32141">
    <property type="match status" value="1"/>
</dbReference>
<dbReference type="AlphaFoldDB" id="A0AAD8QQI5"/>
<dbReference type="InterPro" id="IPR055302">
    <property type="entry name" value="F-box_dom-containing"/>
</dbReference>
<keyword evidence="4" id="KW-1185">Reference proteome</keyword>
<feature type="region of interest" description="Disordered" evidence="1">
    <location>
        <begin position="615"/>
        <end position="654"/>
    </location>
</feature>
<evidence type="ECO:0000256" key="1">
    <source>
        <dbReference type="SAM" id="MobiDB-lite"/>
    </source>
</evidence>
<name>A0AAD8QQI5_LOLMU</name>
<dbReference type="SUPFAM" id="SSF81383">
    <property type="entry name" value="F-box domain"/>
    <property type="match status" value="1"/>
</dbReference>
<protein>
    <recommendedName>
        <fullName evidence="2">F-box domain-containing protein</fullName>
    </recommendedName>
</protein>
<dbReference type="EMBL" id="JAUUTY010000007">
    <property type="protein sequence ID" value="KAK1605293.1"/>
    <property type="molecule type" value="Genomic_DNA"/>
</dbReference>
<dbReference type="InterPro" id="IPR036047">
    <property type="entry name" value="F-box-like_dom_sf"/>
</dbReference>
<dbReference type="SUPFAM" id="SSF52047">
    <property type="entry name" value="RNI-like"/>
    <property type="match status" value="1"/>
</dbReference>
<feature type="compositionally biased region" description="Basic and acidic residues" evidence="1">
    <location>
        <begin position="634"/>
        <end position="645"/>
    </location>
</feature>
<gene>
    <name evidence="3" type="ORF">QYE76_028966</name>
</gene>
<organism evidence="3 4">
    <name type="scientific">Lolium multiflorum</name>
    <name type="common">Italian ryegrass</name>
    <name type="synonym">Lolium perenne subsp. multiflorum</name>
    <dbReference type="NCBI Taxonomy" id="4521"/>
    <lineage>
        <taxon>Eukaryota</taxon>
        <taxon>Viridiplantae</taxon>
        <taxon>Streptophyta</taxon>
        <taxon>Embryophyta</taxon>
        <taxon>Tracheophyta</taxon>
        <taxon>Spermatophyta</taxon>
        <taxon>Magnoliopsida</taxon>
        <taxon>Liliopsida</taxon>
        <taxon>Poales</taxon>
        <taxon>Poaceae</taxon>
        <taxon>BOP clade</taxon>
        <taxon>Pooideae</taxon>
        <taxon>Poodae</taxon>
        <taxon>Poeae</taxon>
        <taxon>Poeae Chloroplast Group 2 (Poeae type)</taxon>
        <taxon>Loliodinae</taxon>
        <taxon>Loliinae</taxon>
        <taxon>Lolium</taxon>
    </lineage>
</organism>
<dbReference type="Pfam" id="PF00646">
    <property type="entry name" value="F-box"/>
    <property type="match status" value="1"/>
</dbReference>
<dbReference type="InterPro" id="IPR032675">
    <property type="entry name" value="LRR_dom_sf"/>
</dbReference>
<dbReference type="InterPro" id="IPR053781">
    <property type="entry name" value="F-box_AtFBL13-like"/>
</dbReference>
<evidence type="ECO:0000259" key="2">
    <source>
        <dbReference type="Pfam" id="PF00646"/>
    </source>
</evidence>
<sequence length="672" mass="75314">MSGGDRLSLLPDDLLRRVLHFSPAREGASTSALSKRWRGLWSSSGAVNLDARVPNDADDGGFFSRRDAFVSAARFSLEAAAAGSTVTRLTLRVEAAGGNFQVSKFMYHEEDYRRSTDVVAELLSHPAARRLEELRLAAEYSGRHRLSSDREVTSLAAGLTSLKFVSLPSETLRVLDITSCQYLQPSSGVVFPRLASLRLSHCSVRTVHLQDFVHVAPALATVRLESVMFEGGNSGHEQPPPEEGLTIRLHFPAATALVLDRCCWAEKVYGGSGGTTTVEMDAPRLRSFTYKGLLRRLTLSSQAPDLARVDLHIFPHVFYRDAGSRDLVTFWQLAQNFSSAKELKLRVNSLEGIAVVDKESQAELLCSFRSLERLELEGRLTLEENAAAASIANLLQCCPVLRDLRINLSTANASFDRPAQPGRCYLEKKYRHDLQNSIHGFKNRRTEPMVSDYDDDDAIYGNLPKLPALSGHVFHCLQSSLSCLRLQFRLETNIFGIKATNRFAVKLIEFFAENAMLLKEMHIDAGNGNMCGHINSKCRWRPWWDRSPELTDKNVVAHDDNAEADDTVEVNDNVKAHENGKANEEARCAELEALEAVEEWREAWKEEAAKTKLAAEEPLFGDFDWEADDDEDEHNAHEDEQDRMTTTKARQCHPNRRRIYASSKNTLSFFEN</sequence>
<evidence type="ECO:0000313" key="3">
    <source>
        <dbReference type="EMBL" id="KAK1605293.1"/>
    </source>
</evidence>
<dbReference type="Proteomes" id="UP001231189">
    <property type="component" value="Unassembled WGS sequence"/>
</dbReference>
<dbReference type="CDD" id="cd22160">
    <property type="entry name" value="F-box_AtFBL13-like"/>
    <property type="match status" value="1"/>
</dbReference>
<reference evidence="3" key="1">
    <citation type="submission" date="2023-07" db="EMBL/GenBank/DDBJ databases">
        <title>A chromosome-level genome assembly of Lolium multiflorum.</title>
        <authorList>
            <person name="Chen Y."/>
            <person name="Copetti D."/>
            <person name="Kolliker R."/>
            <person name="Studer B."/>
        </authorList>
    </citation>
    <scope>NUCLEOTIDE SEQUENCE</scope>
    <source>
        <strain evidence="3">02402/16</strain>
        <tissue evidence="3">Leaf</tissue>
    </source>
</reference>
<dbReference type="Gene3D" id="3.80.10.10">
    <property type="entry name" value="Ribonuclease Inhibitor"/>
    <property type="match status" value="1"/>
</dbReference>
<feature type="domain" description="F-box" evidence="2">
    <location>
        <begin position="7"/>
        <end position="44"/>
    </location>
</feature>